<accession>A0A096B6A1</accession>
<evidence type="ECO:0000256" key="4">
    <source>
        <dbReference type="ARBA" id="ARBA00022692"/>
    </source>
</evidence>
<dbReference type="PATRIC" id="fig|742738.3.peg.2826"/>
<protein>
    <recommendedName>
        <fullName evidence="11">Potassium uptake protein, TrkH family</fullName>
    </recommendedName>
</protein>
<dbReference type="Proteomes" id="UP000029585">
    <property type="component" value="Unassembled WGS sequence"/>
</dbReference>
<feature type="transmembrane region" description="Helical" evidence="8">
    <location>
        <begin position="85"/>
        <end position="109"/>
    </location>
</feature>
<comment type="subcellular location">
    <subcellularLocation>
        <location evidence="1">Cell membrane</location>
        <topology evidence="1">Multi-pass membrane protein</topology>
    </subcellularLocation>
</comment>
<keyword evidence="3" id="KW-1003">Cell membrane</keyword>
<feature type="transmembrane region" description="Helical" evidence="8">
    <location>
        <begin position="51"/>
        <end position="73"/>
    </location>
</feature>
<evidence type="ECO:0000256" key="5">
    <source>
        <dbReference type="ARBA" id="ARBA00022989"/>
    </source>
</evidence>
<proteinExistence type="predicted"/>
<feature type="transmembrane region" description="Helical" evidence="8">
    <location>
        <begin position="206"/>
        <end position="225"/>
    </location>
</feature>
<name>A0A096B6A1_FLAPL</name>
<dbReference type="eggNOG" id="COG0168">
    <property type="taxonomic scope" value="Bacteria"/>
</dbReference>
<reference evidence="9 10" key="1">
    <citation type="submission" date="2011-08" db="EMBL/GenBank/DDBJ databases">
        <title>The Genome Sequence of Clostridium orbiscindens 1_3_50AFAA.</title>
        <authorList>
            <consortium name="The Broad Institute Genome Sequencing Platform"/>
            <person name="Earl A."/>
            <person name="Ward D."/>
            <person name="Feldgarden M."/>
            <person name="Gevers D."/>
            <person name="Daigneault M."/>
            <person name="Strauss J."/>
            <person name="Allen-Vercoe E."/>
            <person name="Young S.K."/>
            <person name="Zeng Q."/>
            <person name="Gargeya S."/>
            <person name="Fitzgerald M."/>
            <person name="Haas B."/>
            <person name="Abouelleil A."/>
            <person name="Alvarado L."/>
            <person name="Arachchi H.M."/>
            <person name="Berlin A."/>
            <person name="Brown A."/>
            <person name="Chapman S.B."/>
            <person name="Chen Z."/>
            <person name="Dunbar C."/>
            <person name="Freedman E."/>
            <person name="Gearin G."/>
            <person name="Gellesch M."/>
            <person name="Goldberg J."/>
            <person name="Griggs A."/>
            <person name="Gujja S."/>
            <person name="Heiman D."/>
            <person name="Howarth C."/>
            <person name="Larson L."/>
            <person name="Lui A."/>
            <person name="MacDonald P.J.P."/>
            <person name="Montmayeur A."/>
            <person name="Murphy C."/>
            <person name="Neiman D."/>
            <person name="Pearson M."/>
            <person name="Priest M."/>
            <person name="Roberts A."/>
            <person name="Saif S."/>
            <person name="Shea T."/>
            <person name="Shenoy N."/>
            <person name="Sisk P."/>
            <person name="Stolte C."/>
            <person name="Sykes S."/>
            <person name="Wortman J."/>
            <person name="Nusbaum C."/>
            <person name="Birren B."/>
        </authorList>
    </citation>
    <scope>NUCLEOTIDE SEQUENCE [LARGE SCALE GENOMIC DNA]</scope>
    <source>
        <strain evidence="9 10">1_3_50AFAA</strain>
    </source>
</reference>
<dbReference type="GO" id="GO:0030001">
    <property type="term" value="P:metal ion transport"/>
    <property type="evidence" value="ECO:0007669"/>
    <property type="project" value="UniProtKB-ARBA"/>
</dbReference>
<keyword evidence="7 8" id="KW-0472">Membrane</keyword>
<keyword evidence="6" id="KW-0406">Ion transport</keyword>
<dbReference type="HOGENOM" id="CLU_026429_0_1_9"/>
<evidence type="ECO:0000256" key="3">
    <source>
        <dbReference type="ARBA" id="ARBA00022475"/>
    </source>
</evidence>
<gene>
    <name evidence="9" type="ORF">HMPREF9460_02749</name>
</gene>
<dbReference type="GO" id="GO:0008324">
    <property type="term" value="F:monoatomic cation transmembrane transporter activity"/>
    <property type="evidence" value="ECO:0007669"/>
    <property type="project" value="InterPro"/>
</dbReference>
<feature type="transmembrane region" description="Helical" evidence="8">
    <location>
        <begin position="172"/>
        <end position="194"/>
    </location>
</feature>
<evidence type="ECO:0000256" key="2">
    <source>
        <dbReference type="ARBA" id="ARBA00022448"/>
    </source>
</evidence>
<dbReference type="GO" id="GO:0005886">
    <property type="term" value="C:plasma membrane"/>
    <property type="evidence" value="ECO:0007669"/>
    <property type="project" value="UniProtKB-SubCell"/>
</dbReference>
<keyword evidence="10" id="KW-1185">Reference proteome</keyword>
<evidence type="ECO:0000256" key="6">
    <source>
        <dbReference type="ARBA" id="ARBA00023065"/>
    </source>
</evidence>
<dbReference type="AlphaFoldDB" id="A0A096B6A1"/>
<organism evidence="9 10">
    <name type="scientific">Flavonifractor plautii 1_3_50AFAA</name>
    <dbReference type="NCBI Taxonomy" id="742738"/>
    <lineage>
        <taxon>Bacteria</taxon>
        <taxon>Bacillati</taxon>
        <taxon>Bacillota</taxon>
        <taxon>Clostridia</taxon>
        <taxon>Eubacteriales</taxon>
        <taxon>Oscillospiraceae</taxon>
        <taxon>Flavonifractor</taxon>
    </lineage>
</organism>
<evidence type="ECO:0008006" key="11">
    <source>
        <dbReference type="Google" id="ProtNLM"/>
    </source>
</evidence>
<dbReference type="Pfam" id="PF02386">
    <property type="entry name" value="TrkH"/>
    <property type="match status" value="1"/>
</dbReference>
<dbReference type="EMBL" id="ADLO01000084">
    <property type="protein sequence ID" value="KGF54590.1"/>
    <property type="molecule type" value="Genomic_DNA"/>
</dbReference>
<keyword evidence="2" id="KW-0813">Transport</keyword>
<evidence type="ECO:0000256" key="7">
    <source>
        <dbReference type="ARBA" id="ARBA00023136"/>
    </source>
</evidence>
<evidence type="ECO:0000256" key="8">
    <source>
        <dbReference type="SAM" id="Phobius"/>
    </source>
</evidence>
<dbReference type="PANTHER" id="PTHR32024">
    <property type="entry name" value="TRK SYSTEM POTASSIUM UPTAKE PROTEIN TRKG-RELATED"/>
    <property type="match status" value="1"/>
</dbReference>
<keyword evidence="4 8" id="KW-0812">Transmembrane</keyword>
<dbReference type="RefSeq" id="WP_044941937.1">
    <property type="nucleotide sequence ID" value="NZ_KN174164.1"/>
</dbReference>
<feature type="transmembrane region" description="Helical" evidence="8">
    <location>
        <begin position="360"/>
        <end position="382"/>
    </location>
</feature>
<feature type="transmembrane region" description="Helical" evidence="8">
    <location>
        <begin position="21"/>
        <end position="45"/>
    </location>
</feature>
<feature type="transmembrane region" description="Helical" evidence="8">
    <location>
        <begin position="140"/>
        <end position="160"/>
    </location>
</feature>
<comment type="caution">
    <text evidence="9">The sequence shown here is derived from an EMBL/GenBank/DDBJ whole genome shotgun (WGS) entry which is preliminary data.</text>
</comment>
<evidence type="ECO:0000313" key="9">
    <source>
        <dbReference type="EMBL" id="KGF54590.1"/>
    </source>
</evidence>
<feature type="transmembrane region" description="Helical" evidence="8">
    <location>
        <begin position="237"/>
        <end position="261"/>
    </location>
</feature>
<evidence type="ECO:0000256" key="1">
    <source>
        <dbReference type="ARBA" id="ARBA00004651"/>
    </source>
</evidence>
<dbReference type="InterPro" id="IPR003445">
    <property type="entry name" value="Cat_transpt"/>
</dbReference>
<feature type="transmembrane region" description="Helical" evidence="8">
    <location>
        <begin position="312"/>
        <end position="339"/>
    </location>
</feature>
<feature type="transmembrane region" description="Helical" evidence="8">
    <location>
        <begin position="421"/>
        <end position="441"/>
    </location>
</feature>
<dbReference type="PANTHER" id="PTHR32024:SF1">
    <property type="entry name" value="KTR SYSTEM POTASSIUM UPTAKE PROTEIN B"/>
    <property type="match status" value="1"/>
</dbReference>
<evidence type="ECO:0000313" key="10">
    <source>
        <dbReference type="Proteomes" id="UP000029585"/>
    </source>
</evidence>
<sequence>MIKKCALWLRDSFIRNRSLNATRIVAGSFAAIILIGALLLTLPIASRDGQSAGFFTGLFTATSSTCVTGLILVDTWTQWTLFGQAVILTMIQLGGLGFMTVITLVSFALHRRIGLSERLIMVSTLNLNDMDGVVRVVRHALIGTFAMETAGAVLMSVCLIPEFGFLKGTWHAVFHAVSSFCNAGFDLLGGRFGAFSSLAGYNDNPLMLGTTAALIVVGGLGFFVWEDIVDKRCWSRLSVYSKMVLLITAVLIVGGALFFLMEEFDNPATLGDMPLWQKGLNALFQSVTLRTAGFDSIGQGGLSDTSKAMSCVLMLIGGSSGSTAGGLKTATVGVLLLALRSGLMGREQVTFRGRAIHYRRVLNAMTLALVVLFVFVFSSMVVSTVEDLPYLDSAFEVASAMGTVGLTTGITPTLTPFSQGLLILLMYMGRVGILSFSIAFITGNRHPAKIKYPEMNVMIG</sequence>
<keyword evidence="5 8" id="KW-1133">Transmembrane helix</keyword>